<dbReference type="InterPro" id="IPR017557">
    <property type="entry name" value="Holo-ACP_synthase"/>
</dbReference>
<dbReference type="InterPro" id="IPR048903">
    <property type="entry name" value="MdcG_N"/>
</dbReference>
<evidence type="ECO:0000256" key="1">
    <source>
        <dbReference type="ARBA" id="ARBA00022679"/>
    </source>
</evidence>
<evidence type="ECO:0000256" key="2">
    <source>
        <dbReference type="ARBA" id="ARBA00022695"/>
    </source>
</evidence>
<dbReference type="GO" id="GO:0016779">
    <property type="term" value="F:nucleotidyltransferase activity"/>
    <property type="evidence" value="ECO:0007669"/>
    <property type="project" value="UniProtKB-KW"/>
</dbReference>
<gene>
    <name evidence="5" type="primary">mdcG</name>
    <name evidence="5" type="ORF">LPC04_25125</name>
</gene>
<reference evidence="5" key="1">
    <citation type="submission" date="2021-11" db="EMBL/GenBank/DDBJ databases">
        <title>BS-T2-15 a new species belonging to the Comamonadaceae family isolated from the soil of a French oak forest.</title>
        <authorList>
            <person name="Mieszkin S."/>
            <person name="Alain K."/>
        </authorList>
    </citation>
    <scope>NUCLEOTIDE SEQUENCE</scope>
    <source>
        <strain evidence="5">BS-T2-15</strain>
    </source>
</reference>
<evidence type="ECO:0000259" key="4">
    <source>
        <dbReference type="Pfam" id="PF20866"/>
    </source>
</evidence>
<dbReference type="Pfam" id="PF10620">
    <property type="entry name" value="MdcG"/>
    <property type="match status" value="1"/>
</dbReference>
<organism evidence="5 6">
    <name type="scientific">Scleromatobacter humisilvae</name>
    <dbReference type="NCBI Taxonomy" id="2897159"/>
    <lineage>
        <taxon>Bacteria</taxon>
        <taxon>Pseudomonadati</taxon>
        <taxon>Pseudomonadota</taxon>
        <taxon>Betaproteobacteria</taxon>
        <taxon>Burkholderiales</taxon>
        <taxon>Sphaerotilaceae</taxon>
        <taxon>Scleromatobacter</taxon>
    </lineage>
</organism>
<dbReference type="InterPro" id="IPR049180">
    <property type="entry name" value="MdcG_C"/>
</dbReference>
<proteinExistence type="predicted"/>
<feature type="domain" description="Phosphoribosyl-dephospho-CoA transferase MdcG C-terminal" evidence="3">
    <location>
        <begin position="109"/>
        <end position="223"/>
    </location>
</feature>
<dbReference type="Pfam" id="PF20866">
    <property type="entry name" value="MdcG_N"/>
    <property type="match status" value="1"/>
</dbReference>
<evidence type="ECO:0000313" key="6">
    <source>
        <dbReference type="Proteomes" id="UP001139353"/>
    </source>
</evidence>
<sequence length="226" mass="24526">MAELDFAVPPAARLPQALHRQQLVRLSADGWARVLQAPWDADAHACLALWAGRGLPLVVTRQPPSHDDALATGLPAPSRFRRRRLAVAVASRDVLFLDEFPDAGAVTRLLPRGLAPAWRALVGALAASDCAARVYGGYGWQALTRLAYVHAQSDLDLLLPVSSNGQADDVAHTLASMPWDGPRLDGELLFPDGAAVAWREWRELRQGRVAQVLVKRLRGVALESFA</sequence>
<feature type="domain" description="Phosphoribosyl-dephospho-CoA transferase MdcG N-terminal" evidence="4">
    <location>
        <begin position="20"/>
        <end position="94"/>
    </location>
</feature>
<dbReference type="EMBL" id="JAJLJH010000011">
    <property type="protein sequence ID" value="MCK9689010.1"/>
    <property type="molecule type" value="Genomic_DNA"/>
</dbReference>
<keyword evidence="6" id="KW-1185">Reference proteome</keyword>
<dbReference type="NCBIfam" id="TIGR03135">
    <property type="entry name" value="malonate_mdcG"/>
    <property type="match status" value="1"/>
</dbReference>
<comment type="caution">
    <text evidence="5">The sequence shown here is derived from an EMBL/GenBank/DDBJ whole genome shotgun (WGS) entry which is preliminary data.</text>
</comment>
<dbReference type="AlphaFoldDB" id="A0A9X1YP00"/>
<protein>
    <submittedName>
        <fullName evidence="5">Malonate decarboxylase holo-[acyl-carrier-protein] synthase</fullName>
    </submittedName>
</protein>
<keyword evidence="1" id="KW-0808">Transferase</keyword>
<keyword evidence="2" id="KW-0548">Nucleotidyltransferase</keyword>
<dbReference type="RefSeq" id="WP_275685056.1">
    <property type="nucleotide sequence ID" value="NZ_JAJLJH010000011.1"/>
</dbReference>
<evidence type="ECO:0000259" key="3">
    <source>
        <dbReference type="Pfam" id="PF10620"/>
    </source>
</evidence>
<name>A0A9X1YP00_9BURK</name>
<evidence type="ECO:0000313" key="5">
    <source>
        <dbReference type="EMBL" id="MCK9689010.1"/>
    </source>
</evidence>
<dbReference type="Proteomes" id="UP001139353">
    <property type="component" value="Unassembled WGS sequence"/>
</dbReference>
<accession>A0A9X1YP00</accession>